<dbReference type="InterPro" id="IPR025164">
    <property type="entry name" value="Toastrack_DUF4097"/>
</dbReference>
<evidence type="ECO:0000313" key="3">
    <source>
        <dbReference type="Proteomes" id="UP000183376"/>
    </source>
</evidence>
<reference evidence="2 3" key="1">
    <citation type="submission" date="2016-10" db="EMBL/GenBank/DDBJ databases">
        <authorList>
            <person name="de Groot N.N."/>
        </authorList>
    </citation>
    <scope>NUCLEOTIDE SEQUENCE [LARGE SCALE GENOMIC DNA]</scope>
    <source>
        <strain evidence="2 3">DSM 44149</strain>
    </source>
</reference>
<dbReference type="OrthoDB" id="3252095at2"/>
<name>A0A1G9SUD7_ALLAB</name>
<evidence type="ECO:0000313" key="2">
    <source>
        <dbReference type="EMBL" id="SDM39046.1"/>
    </source>
</evidence>
<dbReference type="Proteomes" id="UP000183376">
    <property type="component" value="Chromosome I"/>
</dbReference>
<evidence type="ECO:0000259" key="1">
    <source>
        <dbReference type="Pfam" id="PF13349"/>
    </source>
</evidence>
<organism evidence="2 3">
    <name type="scientific">Allokutzneria albata</name>
    <name type="common">Kibdelosporangium albatum</name>
    <dbReference type="NCBI Taxonomy" id="211114"/>
    <lineage>
        <taxon>Bacteria</taxon>
        <taxon>Bacillati</taxon>
        <taxon>Actinomycetota</taxon>
        <taxon>Actinomycetes</taxon>
        <taxon>Pseudonocardiales</taxon>
        <taxon>Pseudonocardiaceae</taxon>
        <taxon>Allokutzneria</taxon>
    </lineage>
</organism>
<dbReference type="eggNOG" id="COG3595">
    <property type="taxonomic scope" value="Bacteria"/>
</dbReference>
<proteinExistence type="predicted"/>
<gene>
    <name evidence="2" type="ORF">SAMN04489726_1386</name>
</gene>
<dbReference type="EMBL" id="LT629701">
    <property type="protein sequence ID" value="SDM39046.1"/>
    <property type="molecule type" value="Genomic_DNA"/>
</dbReference>
<sequence>MPIFQTPQPIAVTVELGAGDVRITATDRADTVVEVRPTNPDDASDVKAAEQTRIDYADGKLTVLGPKSPVLDFSKKTRSVDVTIELPRGSRVDSDTGLADVRSAGELGDCKIKTSCGHVRLDRTGALRMETGAGHLSVDRIAGRAEVTTGTGKVQIGELDGSGTVKSSNGNIEIGTVTGEVQVRAANGEIVVEHAVGDRVEATTSNGAIRVGDVIRGSVVLKTSTGDLEIGIRQGTAALLDLVTGHGRVSNTLEEVASAGEAADKVEVRARTSFGDITISRS</sequence>
<dbReference type="STRING" id="211114.SAMN04489726_1386"/>
<feature type="domain" description="DUF4097" evidence="1">
    <location>
        <begin position="14"/>
        <end position="279"/>
    </location>
</feature>
<protein>
    <submittedName>
        <fullName evidence="2">DUF4097 and DUF4098 domain-containing protein YvlB</fullName>
    </submittedName>
</protein>
<dbReference type="Pfam" id="PF13349">
    <property type="entry name" value="DUF4097"/>
    <property type="match status" value="1"/>
</dbReference>
<dbReference type="AlphaFoldDB" id="A0A1G9SUD7"/>
<accession>A0A1G9SUD7</accession>
<keyword evidence="3" id="KW-1185">Reference proteome</keyword>
<dbReference type="RefSeq" id="WP_030433663.1">
    <property type="nucleotide sequence ID" value="NZ_JOEF01000049.1"/>
</dbReference>